<evidence type="ECO:0000313" key="2">
    <source>
        <dbReference type="EMBL" id="MBW87482.1"/>
    </source>
</evidence>
<dbReference type="GO" id="GO:0005634">
    <property type="term" value="C:nucleus"/>
    <property type="evidence" value="ECO:0007669"/>
    <property type="project" value="TreeGrafter"/>
</dbReference>
<sequence>MLTSRQLVKYIVLDVEVVSPEVNLGGSKYCLADAQVARLADFGKNNTIFFIRTHLGHLLKPGDHALGYDLHATNTNDTELDKYKSLVLPEAILIRKSYEEKRQRKCGRARAWKLKSLKMEVDDSRVRFDQEKLNTEYEEFLRDLEENPDLRFNISLYHNEEYQPSKLASMTEVKDVPSIPLDELLADLDLSDNEDGDDMRE</sequence>
<accession>A0A2P2J1X0</accession>
<dbReference type="InterPro" id="IPR039768">
    <property type="entry name" value="Nmd3"/>
</dbReference>
<dbReference type="PANTHER" id="PTHR12746">
    <property type="entry name" value="NONSENSE-MEDIATED MRNA DECAY PROTEIN 3"/>
    <property type="match status" value="1"/>
</dbReference>
<reference evidence="2" key="1">
    <citation type="submission" date="2018-02" db="EMBL/GenBank/DDBJ databases">
        <title>Rhizophora mucronata_Transcriptome.</title>
        <authorList>
            <person name="Meera S.P."/>
            <person name="Sreeshan A."/>
            <person name="Augustine A."/>
        </authorList>
    </citation>
    <scope>NUCLEOTIDE SEQUENCE</scope>
    <source>
        <tissue evidence="2">Leaf</tissue>
    </source>
</reference>
<dbReference type="Pfam" id="PF21192">
    <property type="entry name" value="OB_NMD3"/>
    <property type="match status" value="1"/>
</dbReference>
<evidence type="ECO:0000259" key="1">
    <source>
        <dbReference type="Pfam" id="PF21192"/>
    </source>
</evidence>
<dbReference type="PANTHER" id="PTHR12746:SF2">
    <property type="entry name" value="60S RIBOSOMAL EXPORT PROTEIN NMD3"/>
    <property type="match status" value="1"/>
</dbReference>
<dbReference type="InterPro" id="IPR048898">
    <property type="entry name" value="OB_NMD3"/>
</dbReference>
<protein>
    <submittedName>
        <fullName evidence="2">Uncharacterized protein MANES_01G121600</fullName>
    </submittedName>
</protein>
<dbReference type="GO" id="GO:0043023">
    <property type="term" value="F:ribosomal large subunit binding"/>
    <property type="evidence" value="ECO:0007669"/>
    <property type="project" value="InterPro"/>
</dbReference>
<dbReference type="GO" id="GO:0000055">
    <property type="term" value="P:ribosomal large subunit export from nucleus"/>
    <property type="evidence" value="ECO:0007669"/>
    <property type="project" value="TreeGrafter"/>
</dbReference>
<dbReference type="AlphaFoldDB" id="A0A2P2J1X0"/>
<proteinExistence type="predicted"/>
<dbReference type="GO" id="GO:0005737">
    <property type="term" value="C:cytoplasm"/>
    <property type="evidence" value="ECO:0007669"/>
    <property type="project" value="TreeGrafter"/>
</dbReference>
<organism evidence="2">
    <name type="scientific">Rhizophora mucronata</name>
    <name type="common">Asiatic mangrove</name>
    <dbReference type="NCBI Taxonomy" id="61149"/>
    <lineage>
        <taxon>Eukaryota</taxon>
        <taxon>Viridiplantae</taxon>
        <taxon>Streptophyta</taxon>
        <taxon>Embryophyta</taxon>
        <taxon>Tracheophyta</taxon>
        <taxon>Spermatophyta</taxon>
        <taxon>Magnoliopsida</taxon>
        <taxon>eudicotyledons</taxon>
        <taxon>Gunneridae</taxon>
        <taxon>Pentapetalae</taxon>
        <taxon>rosids</taxon>
        <taxon>fabids</taxon>
        <taxon>Malpighiales</taxon>
        <taxon>Rhizophoraceae</taxon>
        <taxon>Rhizophora</taxon>
    </lineage>
</organism>
<name>A0A2P2J1X0_RHIMU</name>
<dbReference type="EMBL" id="GGEC01006999">
    <property type="protein sequence ID" value="MBW87482.1"/>
    <property type="molecule type" value="Transcribed_RNA"/>
</dbReference>
<feature type="domain" description="60S ribosomal export protein NMD3 OB-fold" evidence="1">
    <location>
        <begin position="7"/>
        <end position="96"/>
    </location>
</feature>